<gene>
    <name evidence="3" type="ORF">Catovirus_2_313</name>
</gene>
<dbReference type="SUPFAM" id="SSF56574">
    <property type="entry name" value="Serpins"/>
    <property type="match status" value="1"/>
</dbReference>
<name>A0A1V0SCK6_9VIRU</name>
<dbReference type="GO" id="GO:0005615">
    <property type="term" value="C:extracellular space"/>
    <property type="evidence" value="ECO:0007669"/>
    <property type="project" value="InterPro"/>
</dbReference>
<evidence type="ECO:0000259" key="2">
    <source>
        <dbReference type="SMART" id="SM00093"/>
    </source>
</evidence>
<dbReference type="PANTHER" id="PTHR11461:SF211">
    <property type="entry name" value="GH10112P-RELATED"/>
    <property type="match status" value="1"/>
</dbReference>
<evidence type="ECO:0000256" key="1">
    <source>
        <dbReference type="RuleBase" id="RU000411"/>
    </source>
</evidence>
<dbReference type="Gene3D" id="3.30.497.10">
    <property type="entry name" value="Antithrombin, subunit I, domain 2"/>
    <property type="match status" value="1"/>
</dbReference>
<dbReference type="InterPro" id="IPR042185">
    <property type="entry name" value="Serpin_sf_2"/>
</dbReference>
<accession>A0A1V0SCK6</accession>
<evidence type="ECO:0000313" key="3">
    <source>
        <dbReference type="EMBL" id="ARF09364.1"/>
    </source>
</evidence>
<reference evidence="3" key="1">
    <citation type="journal article" date="2017" name="Science">
        <title>Giant viruses with an expanded complement of translation system components.</title>
        <authorList>
            <person name="Schulz F."/>
            <person name="Yutin N."/>
            <person name="Ivanova N.N."/>
            <person name="Ortega D.R."/>
            <person name="Lee T.K."/>
            <person name="Vierheilig J."/>
            <person name="Daims H."/>
            <person name="Horn M."/>
            <person name="Wagner M."/>
            <person name="Jensen G.J."/>
            <person name="Kyrpides N.C."/>
            <person name="Koonin E.V."/>
            <person name="Woyke T."/>
        </authorList>
    </citation>
    <scope>NUCLEOTIDE SEQUENCE</scope>
    <source>
        <strain evidence="3">CTV1</strain>
    </source>
</reference>
<dbReference type="InterPro" id="IPR023796">
    <property type="entry name" value="Serpin_dom"/>
</dbReference>
<proteinExistence type="inferred from homology"/>
<organism evidence="3">
    <name type="scientific">Catovirus CTV1</name>
    <dbReference type="NCBI Taxonomy" id="1977631"/>
    <lineage>
        <taxon>Viruses</taxon>
        <taxon>Varidnaviria</taxon>
        <taxon>Bamfordvirae</taxon>
        <taxon>Nucleocytoviricota</taxon>
        <taxon>Megaviricetes</taxon>
        <taxon>Imitervirales</taxon>
        <taxon>Mimiviridae</taxon>
        <taxon>Klosneuvirinae</taxon>
        <taxon>Catovirus</taxon>
    </lineage>
</organism>
<sequence length="491" mass="56823">MQDKYIRETNNYDKSNSMLDRRTFEFASQRPTVIMDNNKLLEQYNAYSNKHTKINNNNNNKNIGEITGTLFDISGIDKGMPMRSSCGFSKKKNNEDDKGRNRLTDFDIFNDENEPNLQIDYYDPDGGKTCVFDEMMENTTMGASDPIDQSNYIINDFNWYMFDNIKNLMNNSTFFSPFSIILLMTGLYMSSGGTSETTLTEYFNFPEKHVMSQGIFQLTDNVNKSKCLDIRSVILVGNNNNINMNFVNYINRYITIFKLNNNDEIIESKKINEWFNNIYGSLLGNVLSSNHIRNLNITCLSAGILRTVWKIPFEKTIKLNGNKEFMYNNSKTYDYYEDNIVQVIDIPLYDDIISMGIVLPKSDSGSLPNLTYRQYTMYTNNLRSLNIDEIAIPKFNQHSKIRTSSILKKTGLGNIFDKIEVPEFIKNNTNISDFVQNIYLIVENKYLNTQSHNYNGGAKTNIKFVASKPFIYYFRCVITNTIIITGQYLFI</sequence>
<dbReference type="Gene3D" id="2.30.39.10">
    <property type="entry name" value="Alpha-1-antitrypsin, domain 1"/>
    <property type="match status" value="1"/>
</dbReference>
<dbReference type="EMBL" id="KY684084">
    <property type="protein sequence ID" value="ARF09364.1"/>
    <property type="molecule type" value="Genomic_DNA"/>
</dbReference>
<dbReference type="InterPro" id="IPR000215">
    <property type="entry name" value="Serpin_fam"/>
</dbReference>
<comment type="similarity">
    <text evidence="1">Belongs to the serpin family.</text>
</comment>
<protein>
    <submittedName>
        <fullName evidence="3">Serpin</fullName>
    </submittedName>
</protein>
<dbReference type="InterPro" id="IPR042178">
    <property type="entry name" value="Serpin_sf_1"/>
</dbReference>
<feature type="domain" description="Serpin" evidence="2">
    <location>
        <begin position="159"/>
        <end position="491"/>
    </location>
</feature>
<dbReference type="PANTHER" id="PTHR11461">
    <property type="entry name" value="SERINE PROTEASE INHIBITOR, SERPIN"/>
    <property type="match status" value="1"/>
</dbReference>
<dbReference type="InterPro" id="IPR036186">
    <property type="entry name" value="Serpin_sf"/>
</dbReference>
<dbReference type="GO" id="GO:0004867">
    <property type="term" value="F:serine-type endopeptidase inhibitor activity"/>
    <property type="evidence" value="ECO:0007669"/>
    <property type="project" value="InterPro"/>
</dbReference>
<dbReference type="Pfam" id="PF00079">
    <property type="entry name" value="Serpin"/>
    <property type="match status" value="1"/>
</dbReference>
<dbReference type="SMART" id="SM00093">
    <property type="entry name" value="SERPIN"/>
    <property type="match status" value="1"/>
</dbReference>